<sequence>SLGLGRRRVGTRRPAPTACVRDHAARAGAANHGEGLVGGRPISAPRSARDRVIAGVLFTCSQSDSGRDRDVSARGERGRYVMASRRAPSVMQLAASHPRRPTHPHPLQSASTSAKKSPHEFPFPDLRSVEAFNGEIQIIISLKTTQLS</sequence>
<gene>
    <name evidence="2" type="ORF">X777_05047</name>
</gene>
<dbReference type="STRING" id="2015173.A0A026WFC6"/>
<keyword evidence="3" id="KW-1185">Reference proteome</keyword>
<organism evidence="2 3">
    <name type="scientific">Ooceraea biroi</name>
    <name type="common">Clonal raider ant</name>
    <name type="synonym">Cerapachys biroi</name>
    <dbReference type="NCBI Taxonomy" id="2015173"/>
    <lineage>
        <taxon>Eukaryota</taxon>
        <taxon>Metazoa</taxon>
        <taxon>Ecdysozoa</taxon>
        <taxon>Arthropoda</taxon>
        <taxon>Hexapoda</taxon>
        <taxon>Insecta</taxon>
        <taxon>Pterygota</taxon>
        <taxon>Neoptera</taxon>
        <taxon>Endopterygota</taxon>
        <taxon>Hymenoptera</taxon>
        <taxon>Apocrita</taxon>
        <taxon>Aculeata</taxon>
        <taxon>Formicoidea</taxon>
        <taxon>Formicidae</taxon>
        <taxon>Dorylinae</taxon>
        <taxon>Ooceraea</taxon>
    </lineage>
</organism>
<feature type="non-terminal residue" evidence="2">
    <location>
        <position position="1"/>
    </location>
</feature>
<accession>A0A026WFC6</accession>
<reference evidence="2 3" key="1">
    <citation type="journal article" date="2014" name="Curr. Biol.">
        <title>The genome of the clonal raider ant Cerapachys biroi.</title>
        <authorList>
            <person name="Oxley P.R."/>
            <person name="Ji L."/>
            <person name="Fetter-Pruneda I."/>
            <person name="McKenzie S.K."/>
            <person name="Li C."/>
            <person name="Hu H."/>
            <person name="Zhang G."/>
            <person name="Kronauer D.J."/>
        </authorList>
    </citation>
    <scope>NUCLEOTIDE SEQUENCE [LARGE SCALE GENOMIC DNA]</scope>
</reference>
<evidence type="ECO:0000313" key="2">
    <source>
        <dbReference type="EMBL" id="EZA54762.1"/>
    </source>
</evidence>
<feature type="compositionally biased region" description="Basic and acidic residues" evidence="1">
    <location>
        <begin position="65"/>
        <end position="79"/>
    </location>
</feature>
<dbReference type="EMBL" id="KK107238">
    <property type="protein sequence ID" value="EZA54762.1"/>
    <property type="molecule type" value="Genomic_DNA"/>
</dbReference>
<name>A0A026WFC6_OOCBI</name>
<feature type="non-terminal residue" evidence="2">
    <location>
        <position position="148"/>
    </location>
</feature>
<dbReference type="Proteomes" id="UP000053097">
    <property type="component" value="Unassembled WGS sequence"/>
</dbReference>
<protein>
    <submittedName>
        <fullName evidence="2">Uncharacterized protein</fullName>
    </submittedName>
</protein>
<proteinExistence type="predicted"/>
<evidence type="ECO:0000256" key="1">
    <source>
        <dbReference type="SAM" id="MobiDB-lite"/>
    </source>
</evidence>
<evidence type="ECO:0000313" key="3">
    <source>
        <dbReference type="Proteomes" id="UP000053097"/>
    </source>
</evidence>
<feature type="region of interest" description="Disordered" evidence="1">
    <location>
        <begin position="63"/>
        <end position="119"/>
    </location>
</feature>
<dbReference type="AlphaFoldDB" id="A0A026WFC6"/>